<sequence>MSRQPLLAVDQLTLSYRSGNLWQPVVHNVSFTLNAGEMVALVGESGSGKTTTAQAIIGLMADNGRRDRGEIRLNGVDISQWSQKRFDSLRGAQISLVPQDPGNSLNPVKTIGEQVSEILRLHQASSTAQRQQRVIELLTRVGLSHPEQRVHQYPHQLSGGMKQRVLIAIALALQPALIIADEPTSALDVTVQKRILDLLDQLRRESGTAVLFVTHDLALAAQRADRIMVFRHGEIQESAPAARLISAPAHPYTRQLLQDATPQRRTRTQSQRAHFSAPAIQVTAIAKSFSLGKQQRLQALDQVSFQVARGTTHALVGESGSGKTTLARIVMGFETADSGTVTLDGDIVNGLRGEALRQLRRKIQFVYQNPFASLDPRQTLFEIIEEPLRNFERLSREVRRQRVEAVTDRVALPLSLLSRRPHQLSGGQRQRVALARALIAEPQILVLDEATSALDVTVQAQILDLLQQLQADLGLTYLFITHDLATVRQIADSVTVLKAGQVAEQGDVVTLFSSPRHPYTRELIDAIPPLIPLNTLPLKTKESA</sequence>
<dbReference type="InterPro" id="IPR050319">
    <property type="entry name" value="ABC_transp_ATP-bind"/>
</dbReference>
<proteinExistence type="inferred from homology"/>
<evidence type="ECO:0000256" key="1">
    <source>
        <dbReference type="ARBA" id="ARBA00006526"/>
    </source>
</evidence>
<reference evidence="6 7" key="1">
    <citation type="submission" date="2020-05" db="EMBL/GenBank/DDBJ databases">
        <title>Whole Genome Sequences of Enterobacteriales Associated with the International Space Station.</title>
        <authorList>
            <person name="Bharadwaj A."/>
            <person name="Daudu R."/>
            <person name="Singh N."/>
            <person name="Wood J."/>
            <person name="Debieu M."/>
            <person name="Mason C."/>
            <person name="Wang C."/>
            <person name="Venkateswaran K."/>
        </authorList>
    </citation>
    <scope>NUCLEOTIDE SEQUENCE [LARGE SCALE GENOMIC DNA]</scope>
    <source>
        <strain evidence="6 7">IF5SW-B1</strain>
    </source>
</reference>
<organism evidence="6 7">
    <name type="scientific">Pantoea brenneri</name>
    <dbReference type="NCBI Taxonomy" id="472694"/>
    <lineage>
        <taxon>Bacteria</taxon>
        <taxon>Pseudomonadati</taxon>
        <taxon>Pseudomonadota</taxon>
        <taxon>Gammaproteobacteria</taxon>
        <taxon>Enterobacterales</taxon>
        <taxon>Erwiniaceae</taxon>
        <taxon>Pantoea</taxon>
    </lineage>
</organism>
<dbReference type="InterPro" id="IPR003439">
    <property type="entry name" value="ABC_transporter-like_ATP-bd"/>
</dbReference>
<dbReference type="NCBIfam" id="NF008453">
    <property type="entry name" value="PRK11308.1"/>
    <property type="match status" value="2"/>
</dbReference>
<dbReference type="RefSeq" id="WP_069729308.1">
    <property type="nucleotide sequence ID" value="NZ_JABWPE010000020.1"/>
</dbReference>
<keyword evidence="2" id="KW-0813">Transport</keyword>
<dbReference type="Gene3D" id="3.40.50.300">
    <property type="entry name" value="P-loop containing nucleotide triphosphate hydrolases"/>
    <property type="match status" value="2"/>
</dbReference>
<comment type="caution">
    <text evidence="6">The sequence shown here is derived from an EMBL/GenBank/DDBJ whole genome shotgun (WGS) entry which is preliminary data.</text>
</comment>
<dbReference type="FunFam" id="3.40.50.300:FF:000016">
    <property type="entry name" value="Oligopeptide ABC transporter ATP-binding component"/>
    <property type="match status" value="1"/>
</dbReference>
<evidence type="ECO:0000313" key="7">
    <source>
        <dbReference type="Proteomes" id="UP000566985"/>
    </source>
</evidence>
<dbReference type="PROSITE" id="PS00211">
    <property type="entry name" value="ABC_TRANSPORTER_1"/>
    <property type="match status" value="2"/>
</dbReference>
<dbReference type="PROSITE" id="PS50893">
    <property type="entry name" value="ABC_TRANSPORTER_2"/>
    <property type="match status" value="2"/>
</dbReference>
<dbReference type="InterPro" id="IPR017871">
    <property type="entry name" value="ABC_transporter-like_CS"/>
</dbReference>
<comment type="similarity">
    <text evidence="1">Belongs to the ABC transporter superfamily. Drug exporter-2 (TC 3.A.1.117) family.</text>
</comment>
<feature type="domain" description="ABC transporter" evidence="5">
    <location>
        <begin position="280"/>
        <end position="524"/>
    </location>
</feature>
<feature type="domain" description="ABC transporter" evidence="5">
    <location>
        <begin position="7"/>
        <end position="257"/>
    </location>
</feature>
<keyword evidence="3" id="KW-0547">Nucleotide-binding</keyword>
<dbReference type="AlphaFoldDB" id="A0A7Y6TTC3"/>
<dbReference type="GO" id="GO:0015833">
    <property type="term" value="P:peptide transport"/>
    <property type="evidence" value="ECO:0007669"/>
    <property type="project" value="InterPro"/>
</dbReference>
<dbReference type="InterPro" id="IPR027417">
    <property type="entry name" value="P-loop_NTPase"/>
</dbReference>
<dbReference type="PANTHER" id="PTHR43776:SF7">
    <property type="entry name" value="D,D-DIPEPTIDE TRANSPORT ATP-BINDING PROTEIN DDPF-RELATED"/>
    <property type="match status" value="1"/>
</dbReference>
<dbReference type="EMBL" id="JABWPM010000020">
    <property type="protein sequence ID" value="NUY98028.1"/>
    <property type="molecule type" value="Genomic_DNA"/>
</dbReference>
<dbReference type="Proteomes" id="UP000566985">
    <property type="component" value="Unassembled WGS sequence"/>
</dbReference>
<dbReference type="GO" id="GO:0016887">
    <property type="term" value="F:ATP hydrolysis activity"/>
    <property type="evidence" value="ECO:0007669"/>
    <property type="project" value="InterPro"/>
</dbReference>
<dbReference type="GeneID" id="57346739"/>
<dbReference type="SUPFAM" id="SSF52540">
    <property type="entry name" value="P-loop containing nucleoside triphosphate hydrolases"/>
    <property type="match status" value="2"/>
</dbReference>
<dbReference type="CDD" id="cd03257">
    <property type="entry name" value="ABC_NikE_OppD_transporters"/>
    <property type="match status" value="2"/>
</dbReference>
<name>A0A7Y6TTC3_9GAMM</name>
<gene>
    <name evidence="6" type="ORF">HU668_16345</name>
</gene>
<keyword evidence="4 6" id="KW-0067">ATP-binding</keyword>
<dbReference type="Pfam" id="PF00005">
    <property type="entry name" value="ABC_tran"/>
    <property type="match status" value="2"/>
</dbReference>
<dbReference type="GO" id="GO:0055085">
    <property type="term" value="P:transmembrane transport"/>
    <property type="evidence" value="ECO:0007669"/>
    <property type="project" value="UniProtKB-ARBA"/>
</dbReference>
<dbReference type="GO" id="GO:0005524">
    <property type="term" value="F:ATP binding"/>
    <property type="evidence" value="ECO:0007669"/>
    <property type="project" value="UniProtKB-KW"/>
</dbReference>
<evidence type="ECO:0000256" key="3">
    <source>
        <dbReference type="ARBA" id="ARBA00022741"/>
    </source>
</evidence>
<evidence type="ECO:0000256" key="2">
    <source>
        <dbReference type="ARBA" id="ARBA00022448"/>
    </source>
</evidence>
<evidence type="ECO:0000256" key="4">
    <source>
        <dbReference type="ARBA" id="ARBA00022840"/>
    </source>
</evidence>
<dbReference type="InterPro" id="IPR013563">
    <property type="entry name" value="Oligopep_ABC_C"/>
</dbReference>
<accession>A0A7Y6TTC3</accession>
<dbReference type="SMART" id="SM00382">
    <property type="entry name" value="AAA"/>
    <property type="match status" value="2"/>
</dbReference>
<dbReference type="InterPro" id="IPR003593">
    <property type="entry name" value="AAA+_ATPase"/>
</dbReference>
<dbReference type="PANTHER" id="PTHR43776">
    <property type="entry name" value="TRANSPORT ATP-BINDING PROTEIN"/>
    <property type="match status" value="1"/>
</dbReference>
<protein>
    <submittedName>
        <fullName evidence="6">ABC transporter ATP-binding protein</fullName>
    </submittedName>
</protein>
<evidence type="ECO:0000259" key="5">
    <source>
        <dbReference type="PROSITE" id="PS50893"/>
    </source>
</evidence>
<dbReference type="NCBIfam" id="NF007739">
    <property type="entry name" value="PRK10419.1"/>
    <property type="match status" value="2"/>
</dbReference>
<dbReference type="Pfam" id="PF08352">
    <property type="entry name" value="oligo_HPY"/>
    <property type="match status" value="2"/>
</dbReference>
<evidence type="ECO:0000313" key="6">
    <source>
        <dbReference type="EMBL" id="NUY98028.1"/>
    </source>
</evidence>